<dbReference type="InterPro" id="IPR000571">
    <property type="entry name" value="Znf_CCCH"/>
</dbReference>
<dbReference type="GO" id="GO:0005634">
    <property type="term" value="C:nucleus"/>
    <property type="evidence" value="ECO:0007669"/>
    <property type="project" value="TreeGrafter"/>
</dbReference>
<feature type="domain" description="C3H1-type" evidence="6">
    <location>
        <begin position="41"/>
        <end position="67"/>
    </location>
</feature>
<feature type="zinc finger region" description="C3H1-type" evidence="5">
    <location>
        <begin position="69"/>
        <end position="93"/>
    </location>
</feature>
<gene>
    <name evidence="7" type="ORF">SteCoe_24842</name>
</gene>
<keyword evidence="4 5" id="KW-0862">Zinc</keyword>
<evidence type="ECO:0000259" key="6">
    <source>
        <dbReference type="PROSITE" id="PS50103"/>
    </source>
</evidence>
<proteinExistence type="predicted"/>
<dbReference type="Proteomes" id="UP000187209">
    <property type="component" value="Unassembled WGS sequence"/>
</dbReference>
<dbReference type="Pfam" id="PF14608">
    <property type="entry name" value="zf-CCCH_2"/>
    <property type="match status" value="3"/>
</dbReference>
<evidence type="ECO:0000256" key="1">
    <source>
        <dbReference type="ARBA" id="ARBA00022723"/>
    </source>
</evidence>
<dbReference type="GO" id="GO:0003723">
    <property type="term" value="F:RNA binding"/>
    <property type="evidence" value="ECO:0007669"/>
    <property type="project" value="InterPro"/>
</dbReference>
<sequence>MSGNDIEDGEVLEEGENEVKPVKPVDLTYQRMKRPRLEETKTKRARCKYWPGSCHKAQDCPYLHEGYQNLKDDLCKYISNDTCLKGDSCVFSHDTKRFPCKYFHGVGLCNSGDNCKFSHIRLTPNFIPKFIRDNESFLQTVQQTRGYTNLGEYYMNYLREKMQTVQPLLPLPIGINPYAQPLWIPKPPSPDMSSRLHASGIIKNRSITVPKVDMARLRRPTQHTSSRN</sequence>
<accession>A0A1R2BGK5</accession>
<comment type="caution">
    <text evidence="7">The sequence shown here is derived from an EMBL/GenBank/DDBJ whole genome shotgun (WGS) entry which is preliminary data.</text>
</comment>
<keyword evidence="3 5" id="KW-0863">Zinc-finger</keyword>
<feature type="domain" description="C3H1-type" evidence="6">
    <location>
        <begin position="94"/>
        <end position="122"/>
    </location>
</feature>
<dbReference type="OrthoDB" id="311853at2759"/>
<evidence type="ECO:0000256" key="4">
    <source>
        <dbReference type="ARBA" id="ARBA00022833"/>
    </source>
</evidence>
<name>A0A1R2BGK5_9CILI</name>
<evidence type="ECO:0000256" key="3">
    <source>
        <dbReference type="ARBA" id="ARBA00022771"/>
    </source>
</evidence>
<dbReference type="GO" id="GO:0045892">
    <property type="term" value="P:negative regulation of DNA-templated transcription"/>
    <property type="evidence" value="ECO:0007669"/>
    <property type="project" value="InterPro"/>
</dbReference>
<dbReference type="InterPro" id="IPR045124">
    <property type="entry name" value="Su(sable)-like"/>
</dbReference>
<dbReference type="InterPro" id="IPR036855">
    <property type="entry name" value="Znf_CCCH_sf"/>
</dbReference>
<dbReference type="AlphaFoldDB" id="A0A1R2BGK5"/>
<evidence type="ECO:0000256" key="5">
    <source>
        <dbReference type="PROSITE-ProRule" id="PRU00723"/>
    </source>
</evidence>
<keyword evidence="2" id="KW-0677">Repeat</keyword>
<dbReference type="PANTHER" id="PTHR13119:SF12">
    <property type="entry name" value="PROTEIN SUPPRESSOR OF SABLE"/>
    <property type="match status" value="1"/>
</dbReference>
<evidence type="ECO:0000256" key="2">
    <source>
        <dbReference type="ARBA" id="ARBA00022737"/>
    </source>
</evidence>
<dbReference type="EMBL" id="MPUH01000662">
    <property type="protein sequence ID" value="OMJ75902.1"/>
    <property type="molecule type" value="Genomic_DNA"/>
</dbReference>
<dbReference type="PANTHER" id="PTHR13119">
    <property type="entry name" value="ZINC FINGER CCCH DOMAIN-CONTAINING PROTEI"/>
    <property type="match status" value="1"/>
</dbReference>
<protein>
    <recommendedName>
        <fullName evidence="6">C3H1-type domain-containing protein</fullName>
    </recommendedName>
</protein>
<feature type="domain" description="C3H1-type" evidence="6">
    <location>
        <begin position="69"/>
        <end position="93"/>
    </location>
</feature>
<keyword evidence="8" id="KW-1185">Reference proteome</keyword>
<reference evidence="7 8" key="1">
    <citation type="submission" date="2016-11" db="EMBL/GenBank/DDBJ databases">
        <title>The macronuclear genome of Stentor coeruleus: a giant cell with tiny introns.</title>
        <authorList>
            <person name="Slabodnick M."/>
            <person name="Ruby J.G."/>
            <person name="Reiff S.B."/>
            <person name="Swart E.C."/>
            <person name="Gosai S."/>
            <person name="Prabakaran S."/>
            <person name="Witkowska E."/>
            <person name="Larue G.E."/>
            <person name="Fisher S."/>
            <person name="Freeman R.M."/>
            <person name="Gunawardena J."/>
            <person name="Chu W."/>
            <person name="Stover N.A."/>
            <person name="Gregory B.D."/>
            <person name="Nowacki M."/>
            <person name="Derisi J."/>
            <person name="Roy S.W."/>
            <person name="Marshall W.F."/>
            <person name="Sood P."/>
        </authorList>
    </citation>
    <scope>NUCLEOTIDE SEQUENCE [LARGE SCALE GENOMIC DNA]</scope>
    <source>
        <strain evidence="7">WM001</strain>
    </source>
</reference>
<keyword evidence="1 5" id="KW-0479">Metal-binding</keyword>
<dbReference type="Gene3D" id="4.10.1000.10">
    <property type="entry name" value="Zinc finger, CCCH-type"/>
    <property type="match status" value="1"/>
</dbReference>
<evidence type="ECO:0000313" key="8">
    <source>
        <dbReference type="Proteomes" id="UP000187209"/>
    </source>
</evidence>
<dbReference type="GO" id="GO:0008270">
    <property type="term" value="F:zinc ion binding"/>
    <property type="evidence" value="ECO:0007669"/>
    <property type="project" value="UniProtKB-KW"/>
</dbReference>
<dbReference type="SMART" id="SM00356">
    <property type="entry name" value="ZnF_C3H1"/>
    <property type="match status" value="3"/>
</dbReference>
<organism evidence="7 8">
    <name type="scientific">Stentor coeruleus</name>
    <dbReference type="NCBI Taxonomy" id="5963"/>
    <lineage>
        <taxon>Eukaryota</taxon>
        <taxon>Sar</taxon>
        <taxon>Alveolata</taxon>
        <taxon>Ciliophora</taxon>
        <taxon>Postciliodesmatophora</taxon>
        <taxon>Heterotrichea</taxon>
        <taxon>Heterotrichida</taxon>
        <taxon>Stentoridae</taxon>
        <taxon>Stentor</taxon>
    </lineage>
</organism>
<feature type="zinc finger region" description="C3H1-type" evidence="5">
    <location>
        <begin position="94"/>
        <end position="122"/>
    </location>
</feature>
<evidence type="ECO:0000313" key="7">
    <source>
        <dbReference type="EMBL" id="OMJ75902.1"/>
    </source>
</evidence>
<dbReference type="SUPFAM" id="SSF90229">
    <property type="entry name" value="CCCH zinc finger"/>
    <property type="match status" value="2"/>
</dbReference>
<feature type="zinc finger region" description="C3H1-type" evidence="5">
    <location>
        <begin position="41"/>
        <end position="67"/>
    </location>
</feature>
<dbReference type="PROSITE" id="PS50103">
    <property type="entry name" value="ZF_C3H1"/>
    <property type="match status" value="3"/>
</dbReference>